<sequence>MCRSVGTIFGELMDDLLHRLSDLCPSRVALSSGYRMPGRLLYAVNHSFPFSSNGYAVRTHGIARALVREGVSVIAATRPGVPWDQPGFGSSDYASSHRVEGVRYVHSRRPSRHGLPPAMYLARAVDSVSELLRVFKPSAVLAASNWENALPVALAARTLGLPFFYEVRGFWEISRVSREPDWENTSEYRQVVERETAVAQAAERVFTINRFMRDELVRRGVARDQVDLVPNGFSDFPARSRPAPLGKGDVGITTRFVVGYVGSFNVYEGLEDLIEATAVVRRRGVDVSLLLVGSSASMGVGADAVRECSASVAYRALAQRLGITEFVFLPGRVGPDEASDYYALLDLVVIPRRPFAVCEMVSPVKPLEAVARGKRVLMSNVAPLADLAELSQNFTYFEKGQVDSLAEKLVEVLFATACATSLPECGALEMLSWERNVAPIAAALASVPQGLRRAASALR</sequence>
<dbReference type="Gene3D" id="3.40.50.2000">
    <property type="entry name" value="Glycogen Phosphorylase B"/>
    <property type="match status" value="2"/>
</dbReference>
<dbReference type="RefSeq" id="WP_336511630.1">
    <property type="nucleotide sequence ID" value="NZ_SPMY01000019.1"/>
</dbReference>
<evidence type="ECO:0000259" key="1">
    <source>
        <dbReference type="Pfam" id="PF13579"/>
    </source>
</evidence>
<proteinExistence type="predicted"/>
<feature type="domain" description="Glycosyltransferase subfamily 4-like N-terminal" evidence="1">
    <location>
        <begin position="53"/>
        <end position="232"/>
    </location>
</feature>
<organism evidence="2 3">
    <name type="scientific">Candidatus Accumulibacter phosphatis</name>
    <dbReference type="NCBI Taxonomy" id="327160"/>
    <lineage>
        <taxon>Bacteria</taxon>
        <taxon>Pseudomonadati</taxon>
        <taxon>Pseudomonadota</taxon>
        <taxon>Betaproteobacteria</taxon>
        <taxon>Candidatus Accumulibacter</taxon>
    </lineage>
</organism>
<comment type="caution">
    <text evidence="2">The sequence shown here is derived from an EMBL/GenBank/DDBJ whole genome shotgun (WGS) entry which is preliminary data.</text>
</comment>
<dbReference type="Proteomes" id="UP000749010">
    <property type="component" value="Unassembled WGS sequence"/>
</dbReference>
<gene>
    <name evidence="2" type="ORF">E4Q23_07630</name>
</gene>
<keyword evidence="3" id="KW-1185">Reference proteome</keyword>
<accession>A0ABX1TW17</accession>
<dbReference type="PANTHER" id="PTHR12526:SF638">
    <property type="entry name" value="SPORE COAT PROTEIN SA"/>
    <property type="match status" value="1"/>
</dbReference>
<dbReference type="Pfam" id="PF13579">
    <property type="entry name" value="Glyco_trans_4_4"/>
    <property type="match status" value="1"/>
</dbReference>
<reference evidence="2 3" key="1">
    <citation type="submission" date="2019-03" db="EMBL/GenBank/DDBJ databases">
        <title>Metabolic reconstructions from genomes of highly enriched 'Candidatus Accumulibacter' and 'Candidatus Competibacter' bioreactor populations.</title>
        <authorList>
            <person name="Annavajhala M.K."/>
            <person name="Welles L."/>
            <person name="Abbas B."/>
            <person name="Sorokin D."/>
            <person name="Park H."/>
            <person name="Van Loosdrecht M."/>
            <person name="Chandran K."/>
        </authorList>
    </citation>
    <scope>NUCLEOTIDE SEQUENCE [LARGE SCALE GENOMIC DNA]</scope>
    <source>
        <strain evidence="2 3">SBR_S</strain>
    </source>
</reference>
<dbReference type="PANTHER" id="PTHR12526">
    <property type="entry name" value="GLYCOSYLTRANSFERASE"/>
    <property type="match status" value="1"/>
</dbReference>
<dbReference type="InterPro" id="IPR028098">
    <property type="entry name" value="Glyco_trans_4-like_N"/>
</dbReference>
<name>A0ABX1TW17_9PROT</name>
<dbReference type="Pfam" id="PF13692">
    <property type="entry name" value="Glyco_trans_1_4"/>
    <property type="match status" value="1"/>
</dbReference>
<evidence type="ECO:0000313" key="2">
    <source>
        <dbReference type="EMBL" id="NMQ27635.1"/>
    </source>
</evidence>
<protein>
    <submittedName>
        <fullName evidence="2">Glycosyltransferase</fullName>
    </submittedName>
</protein>
<evidence type="ECO:0000313" key="3">
    <source>
        <dbReference type="Proteomes" id="UP000749010"/>
    </source>
</evidence>
<dbReference type="EMBL" id="SPMY01000019">
    <property type="protein sequence ID" value="NMQ27635.1"/>
    <property type="molecule type" value="Genomic_DNA"/>
</dbReference>
<dbReference type="SUPFAM" id="SSF53756">
    <property type="entry name" value="UDP-Glycosyltransferase/glycogen phosphorylase"/>
    <property type="match status" value="1"/>
</dbReference>